<keyword evidence="3" id="KW-0234">DNA repair</keyword>
<organism evidence="6 7">
    <name type="scientific">Smittium simulii</name>
    <dbReference type="NCBI Taxonomy" id="133385"/>
    <lineage>
        <taxon>Eukaryota</taxon>
        <taxon>Fungi</taxon>
        <taxon>Fungi incertae sedis</taxon>
        <taxon>Zoopagomycota</taxon>
        <taxon>Kickxellomycotina</taxon>
        <taxon>Harpellomycetes</taxon>
        <taxon>Harpellales</taxon>
        <taxon>Legeriomycetaceae</taxon>
        <taxon>Smittium</taxon>
    </lineage>
</organism>
<dbReference type="Gene3D" id="1.10.340.30">
    <property type="entry name" value="Hypothetical protein, domain 2"/>
    <property type="match status" value="1"/>
</dbReference>
<dbReference type="SMART" id="SM00478">
    <property type="entry name" value="ENDO3c"/>
    <property type="match status" value="1"/>
</dbReference>
<dbReference type="GO" id="GO:0008725">
    <property type="term" value="F:DNA-3-methyladenine glycosylase activity"/>
    <property type="evidence" value="ECO:0007669"/>
    <property type="project" value="TreeGrafter"/>
</dbReference>
<dbReference type="GO" id="GO:0032993">
    <property type="term" value="C:protein-DNA complex"/>
    <property type="evidence" value="ECO:0007669"/>
    <property type="project" value="TreeGrafter"/>
</dbReference>
<dbReference type="GO" id="GO:0006285">
    <property type="term" value="P:base-excision repair, AP site formation"/>
    <property type="evidence" value="ECO:0007669"/>
    <property type="project" value="TreeGrafter"/>
</dbReference>
<dbReference type="PANTHER" id="PTHR43003">
    <property type="entry name" value="DNA-3-METHYLADENINE GLYCOSYLASE"/>
    <property type="match status" value="1"/>
</dbReference>
<dbReference type="EMBL" id="MBFR01000079">
    <property type="protein sequence ID" value="PVU94682.1"/>
    <property type="molecule type" value="Genomic_DNA"/>
</dbReference>
<comment type="similarity">
    <text evidence="1">Belongs to the alkylbase DNA glycosidase AlkA family.</text>
</comment>
<dbReference type="Pfam" id="PF00730">
    <property type="entry name" value="HhH-GPD"/>
    <property type="match status" value="1"/>
</dbReference>
<gene>
    <name evidence="6" type="ORF">BB561_002344</name>
</gene>
<feature type="domain" description="HhH-GPD" evidence="5">
    <location>
        <begin position="182"/>
        <end position="368"/>
    </location>
</feature>
<dbReference type="OrthoDB" id="415889at2759"/>
<keyword evidence="2" id="KW-0227">DNA damage</keyword>
<accession>A0A2T9YQT0</accession>
<dbReference type="GO" id="GO:0043916">
    <property type="term" value="F:DNA-7-methylguanine glycosylase activity"/>
    <property type="evidence" value="ECO:0007669"/>
    <property type="project" value="TreeGrafter"/>
</dbReference>
<dbReference type="Proteomes" id="UP000245383">
    <property type="component" value="Unassembled WGS sequence"/>
</dbReference>
<evidence type="ECO:0000313" key="7">
    <source>
        <dbReference type="Proteomes" id="UP000245383"/>
    </source>
</evidence>
<dbReference type="GO" id="GO:0032131">
    <property type="term" value="F:alkylated DNA binding"/>
    <property type="evidence" value="ECO:0007669"/>
    <property type="project" value="TreeGrafter"/>
</dbReference>
<dbReference type="Gene3D" id="1.10.1670.40">
    <property type="match status" value="1"/>
</dbReference>
<dbReference type="InterPro" id="IPR003265">
    <property type="entry name" value="HhH-GPD_domain"/>
</dbReference>
<dbReference type="AlphaFoldDB" id="A0A2T9YQT0"/>
<dbReference type="FunFam" id="1.10.340.30:FF:000004">
    <property type="entry name" value="DNA-3-methyladenine glycosylase II"/>
    <property type="match status" value="1"/>
</dbReference>
<dbReference type="CDD" id="cd00056">
    <property type="entry name" value="ENDO3c"/>
    <property type="match status" value="1"/>
</dbReference>
<name>A0A2T9YQT0_9FUNG</name>
<dbReference type="GO" id="GO:0006307">
    <property type="term" value="P:DNA alkylation repair"/>
    <property type="evidence" value="ECO:0007669"/>
    <property type="project" value="TreeGrafter"/>
</dbReference>
<dbReference type="InterPro" id="IPR011257">
    <property type="entry name" value="DNA_glycosylase"/>
</dbReference>
<feature type="compositionally biased region" description="Polar residues" evidence="4">
    <location>
        <begin position="10"/>
        <end position="21"/>
    </location>
</feature>
<dbReference type="PANTHER" id="PTHR43003:SF5">
    <property type="entry name" value="DNA-3-METHYLADENINE GLYCOSYLASE"/>
    <property type="match status" value="1"/>
</dbReference>
<reference evidence="6 7" key="1">
    <citation type="journal article" date="2018" name="MBio">
        <title>Comparative Genomics Reveals the Core Gene Toolbox for the Fungus-Insect Symbiosis.</title>
        <authorList>
            <person name="Wang Y."/>
            <person name="Stata M."/>
            <person name="Wang W."/>
            <person name="Stajich J.E."/>
            <person name="White M.M."/>
            <person name="Moncalvo J.M."/>
        </authorList>
    </citation>
    <scope>NUCLEOTIDE SEQUENCE [LARGE SCALE GENOMIC DNA]</scope>
    <source>
        <strain evidence="6 7">SWE-8-4</strain>
    </source>
</reference>
<keyword evidence="7" id="KW-1185">Reference proteome</keyword>
<dbReference type="STRING" id="133385.A0A2T9YQT0"/>
<evidence type="ECO:0000256" key="1">
    <source>
        <dbReference type="ARBA" id="ARBA00010817"/>
    </source>
</evidence>
<evidence type="ECO:0000313" key="6">
    <source>
        <dbReference type="EMBL" id="PVU94682.1"/>
    </source>
</evidence>
<evidence type="ECO:0000256" key="3">
    <source>
        <dbReference type="ARBA" id="ARBA00023204"/>
    </source>
</evidence>
<evidence type="ECO:0000259" key="5">
    <source>
        <dbReference type="SMART" id="SM00478"/>
    </source>
</evidence>
<evidence type="ECO:0000256" key="2">
    <source>
        <dbReference type="ARBA" id="ARBA00022763"/>
    </source>
</evidence>
<feature type="region of interest" description="Disordered" evidence="4">
    <location>
        <begin position="1"/>
        <end position="23"/>
    </location>
</feature>
<dbReference type="SUPFAM" id="SSF48150">
    <property type="entry name" value="DNA-glycosylase"/>
    <property type="match status" value="1"/>
</dbReference>
<dbReference type="GO" id="GO:0005634">
    <property type="term" value="C:nucleus"/>
    <property type="evidence" value="ECO:0007669"/>
    <property type="project" value="TreeGrafter"/>
</dbReference>
<protein>
    <recommendedName>
        <fullName evidence="5">HhH-GPD domain-containing protein</fullName>
    </recommendedName>
</protein>
<sequence>MTALRRSSRLAATNTGNTNPKINLKPIQKKINNNLKMLKVIRGVKIKQEKNTQEHQTIKKIDISKNRDVFGIENSKNRDVNGIENSKNRDVNGIENSKNRDVFGIENSKNRDVNGIENSKNRDVNGIENSKNRDEFEQALKHLSKTDSTLEKIISKNPLIPDAIYGNRTSKTAFESLIRAIIGQQISTKAASSIFSKFLNSFGKVIQQKIHKPISGCSELSTEKVNELTPDNFIFPDPKDLLVVEIETLKQCGVSQKKAEYIKGLALYFAESGLDDTALDRLSDSEMGETLIEIKGIGQWSIDMLLMFHFKRMDVFPALDLKIKKSMCIHFNLPFTKKSPKNPELINLAKVWEPYRSVASFYLWRYDSFAL</sequence>
<dbReference type="InterPro" id="IPR051912">
    <property type="entry name" value="Alkylbase_DNA_Glycosylase/TA"/>
</dbReference>
<evidence type="ECO:0000256" key="4">
    <source>
        <dbReference type="SAM" id="MobiDB-lite"/>
    </source>
</evidence>
<proteinExistence type="inferred from homology"/>
<comment type="caution">
    <text evidence="6">The sequence shown here is derived from an EMBL/GenBank/DDBJ whole genome shotgun (WGS) entry which is preliminary data.</text>
</comment>